<protein>
    <submittedName>
        <fullName evidence="2">Uncharacterized protein</fullName>
    </submittedName>
</protein>
<reference evidence="2" key="1">
    <citation type="submission" date="2018-11" db="EMBL/GenBank/DDBJ databases">
        <authorList>
            <consortium name="Pathogen Informatics"/>
        </authorList>
    </citation>
    <scope>NUCLEOTIDE SEQUENCE</scope>
</reference>
<keyword evidence="1" id="KW-0472">Membrane</keyword>
<dbReference type="AlphaFoldDB" id="A0A448XGZ2"/>
<keyword evidence="1" id="KW-0812">Transmembrane</keyword>
<comment type="caution">
    <text evidence="2">The sequence shown here is derived from an EMBL/GenBank/DDBJ whole genome shotgun (WGS) entry which is preliminary data.</text>
</comment>
<sequence length="214" mass="22970">MVLREVPGEESLHYSDHEAVEAIFCLSRNQLAVPELAYSTVGVALSSSDVCEETKSSVYSGGDGLISPSSVNPYLEQLLLSANSQLNRAVERCLFGRRIQLAGLTLLSFILLLLACTAGVMLQSLAAPSFDDDVGCLASGVTPSGLFYFYSGLIVIASGFIGALIFCLTWGSFIGRCAEHKALMNAYQSLQIRLASLYRRHQCSTAINSSGSRI</sequence>
<feature type="transmembrane region" description="Helical" evidence="1">
    <location>
        <begin position="101"/>
        <end position="127"/>
    </location>
</feature>
<keyword evidence="3" id="KW-1185">Reference proteome</keyword>
<gene>
    <name evidence="2" type="ORF">PXEA_LOCUS29767</name>
</gene>
<evidence type="ECO:0000313" key="3">
    <source>
        <dbReference type="Proteomes" id="UP000784294"/>
    </source>
</evidence>
<evidence type="ECO:0000313" key="2">
    <source>
        <dbReference type="EMBL" id="VEL36327.1"/>
    </source>
</evidence>
<keyword evidence="1" id="KW-1133">Transmembrane helix</keyword>
<dbReference type="EMBL" id="CAAALY010251958">
    <property type="protein sequence ID" value="VEL36327.1"/>
    <property type="molecule type" value="Genomic_DNA"/>
</dbReference>
<organism evidence="2 3">
    <name type="scientific">Protopolystoma xenopodis</name>
    <dbReference type="NCBI Taxonomy" id="117903"/>
    <lineage>
        <taxon>Eukaryota</taxon>
        <taxon>Metazoa</taxon>
        <taxon>Spiralia</taxon>
        <taxon>Lophotrochozoa</taxon>
        <taxon>Platyhelminthes</taxon>
        <taxon>Monogenea</taxon>
        <taxon>Polyopisthocotylea</taxon>
        <taxon>Polystomatidea</taxon>
        <taxon>Polystomatidae</taxon>
        <taxon>Protopolystoma</taxon>
    </lineage>
</organism>
<name>A0A448XGZ2_9PLAT</name>
<evidence type="ECO:0000256" key="1">
    <source>
        <dbReference type="SAM" id="Phobius"/>
    </source>
</evidence>
<proteinExistence type="predicted"/>
<accession>A0A448XGZ2</accession>
<feature type="transmembrane region" description="Helical" evidence="1">
    <location>
        <begin position="147"/>
        <end position="174"/>
    </location>
</feature>
<dbReference type="Proteomes" id="UP000784294">
    <property type="component" value="Unassembled WGS sequence"/>
</dbReference>